<dbReference type="Proteomes" id="UP000069030">
    <property type="component" value="Chromosome"/>
</dbReference>
<reference evidence="1 3" key="1">
    <citation type="journal article" date="2016" name="J. Zhejiang Univ. Sci. B">
        <title>Antibiotic resistance mechanisms of Myroides sp.</title>
        <authorList>
            <person name="Hu S."/>
            <person name="Yuan S."/>
            <person name="Qu H."/>
            <person name="Jiang T."/>
            <person name="Zhou Y."/>
            <person name="Wang M."/>
            <person name="Ming D."/>
        </authorList>
    </citation>
    <scope>NUCLEOTIDE SEQUENCE [LARGE SCALE GENOMIC DNA]</scope>
    <source>
        <strain evidence="1 3">PR63039</strain>
    </source>
</reference>
<dbReference type="EMBL" id="CP013690">
    <property type="protein sequence ID" value="ALU27500.1"/>
    <property type="molecule type" value="Genomic_DNA"/>
</dbReference>
<dbReference type="KEGG" id="mod:AS202_15710"/>
<dbReference type="Pfam" id="PF13455">
    <property type="entry name" value="MUG113"/>
    <property type="match status" value="1"/>
</dbReference>
<organism evidence="1 3">
    <name type="scientific">Myroides odoratimimus</name>
    <dbReference type="NCBI Taxonomy" id="76832"/>
    <lineage>
        <taxon>Bacteria</taxon>
        <taxon>Pseudomonadati</taxon>
        <taxon>Bacteroidota</taxon>
        <taxon>Flavobacteriia</taxon>
        <taxon>Flavobacteriales</taxon>
        <taxon>Flavobacteriaceae</taxon>
        <taxon>Myroides</taxon>
    </lineage>
</organism>
<protein>
    <recommendedName>
        <fullName evidence="4">RES domain-containing protein</fullName>
    </recommendedName>
</protein>
<gene>
    <name evidence="1" type="ORF">AS202_12040</name>
    <name evidence="2" type="ORF">AS202_15710</name>
</gene>
<accession>A0AAI8C6G3</accession>
<evidence type="ECO:0000313" key="2">
    <source>
        <dbReference type="EMBL" id="ALU27500.1"/>
    </source>
</evidence>
<evidence type="ECO:0000313" key="3">
    <source>
        <dbReference type="Proteomes" id="UP000069030"/>
    </source>
</evidence>
<dbReference type="KEGG" id="mod:AS202_12040"/>
<dbReference type="AlphaFoldDB" id="A0AAI8C6G3"/>
<name>A0AAI8C6G3_9FLAO</name>
<dbReference type="EMBL" id="CP013690">
    <property type="protein sequence ID" value="ALU26831.1"/>
    <property type="molecule type" value="Genomic_DNA"/>
</dbReference>
<dbReference type="RefSeq" id="WP_006260086.1">
    <property type="nucleotide sequence ID" value="NZ_CP013690.1"/>
</dbReference>
<sequence>MNQLTSEQLVFLKEQKIALKYVFNANGLKKEEYREIMRDLNMIIAYNVTPCKAYGHSLRTRSGHCCQCDTSKIAFQSRADADGVTYLAGSLTGELIKIGYTKAVEIRSESLNRTKYANYSDWEILFAIESKFAGKIENLVNTELNKYFISNNYEHDNHNQQAYETFKCSYEKGKQMILEICQTNNLDFKIIKEKKTYNYNFKNLIKKIEH</sequence>
<evidence type="ECO:0000313" key="1">
    <source>
        <dbReference type="EMBL" id="ALU26831.1"/>
    </source>
</evidence>
<proteinExistence type="predicted"/>
<evidence type="ECO:0008006" key="4">
    <source>
        <dbReference type="Google" id="ProtNLM"/>
    </source>
</evidence>